<dbReference type="Proteomes" id="UP000198744">
    <property type="component" value="Unassembled WGS sequence"/>
</dbReference>
<protein>
    <submittedName>
        <fullName evidence="2">40-residue YVTN family beta-propeller repeat-containing protein</fullName>
    </submittedName>
</protein>
<feature type="signal peptide" evidence="1">
    <location>
        <begin position="1"/>
        <end position="29"/>
    </location>
</feature>
<evidence type="ECO:0000256" key="1">
    <source>
        <dbReference type="SAM" id="SignalP"/>
    </source>
</evidence>
<accession>A0A1H7VS59</accession>
<reference evidence="2 3" key="1">
    <citation type="submission" date="2016-10" db="EMBL/GenBank/DDBJ databases">
        <authorList>
            <person name="de Groot N.N."/>
        </authorList>
    </citation>
    <scope>NUCLEOTIDE SEQUENCE [LARGE SCALE GENOMIC DNA]</scope>
    <source>
        <strain evidence="2 3">DSM 8423</strain>
    </source>
</reference>
<sequence length="339" mass="36502">MRQMKRFFTLTRMAIPGLFLLTLSSCAKLDNVSTDKTAPLTPLVYVANENSNSVTVIDASTFKVIATIDSEKISPHDLQPSRDGTRLYATDTASGRLSVIDTQSRKMIASIYTGIGCRAVALTHDDQFAWVTNTGDDTISIVETRNYRIVGTLAVRKGPAGLTFSQDGRFAYVSNQGNKTVAVVDTASYRVIKTIPVGTNPQFLILGPDGRIWGTNSGSNDLYVIDPATQTKVATFKVGPNPQQIAFAYKGPVGPNAYVTVSGANHVAVVSTDKSRMQVMEHISVGNKPNGISANREGNRIYVGNEGSNDLDIVDTATSARIAKIPVGQKPVRVVMSRD</sequence>
<dbReference type="PANTHER" id="PTHR47197:SF3">
    <property type="entry name" value="DIHYDRO-HEME D1 DEHYDROGENASE"/>
    <property type="match status" value="1"/>
</dbReference>
<dbReference type="PROSITE" id="PS51257">
    <property type="entry name" value="PROKAR_LIPOPROTEIN"/>
    <property type="match status" value="1"/>
</dbReference>
<feature type="chain" id="PRO_5011628511" evidence="1">
    <location>
        <begin position="30"/>
        <end position="339"/>
    </location>
</feature>
<dbReference type="Gene3D" id="2.130.10.10">
    <property type="entry name" value="YVTN repeat-like/Quinoprotein amine dehydrogenase"/>
    <property type="match status" value="2"/>
</dbReference>
<dbReference type="PANTHER" id="PTHR47197">
    <property type="entry name" value="PROTEIN NIRF"/>
    <property type="match status" value="1"/>
</dbReference>
<dbReference type="Pfam" id="PF16819">
    <property type="entry name" value="DUF5074"/>
    <property type="match status" value="1"/>
</dbReference>
<dbReference type="EMBL" id="FOBS01000004">
    <property type="protein sequence ID" value="SEM12056.1"/>
    <property type="molecule type" value="Genomic_DNA"/>
</dbReference>
<organism evidence="2 3">
    <name type="scientific">Syntrophus gentianae</name>
    <dbReference type="NCBI Taxonomy" id="43775"/>
    <lineage>
        <taxon>Bacteria</taxon>
        <taxon>Pseudomonadati</taxon>
        <taxon>Thermodesulfobacteriota</taxon>
        <taxon>Syntrophia</taxon>
        <taxon>Syntrophales</taxon>
        <taxon>Syntrophaceae</taxon>
        <taxon>Syntrophus</taxon>
    </lineage>
</organism>
<evidence type="ECO:0000313" key="3">
    <source>
        <dbReference type="Proteomes" id="UP000198744"/>
    </source>
</evidence>
<dbReference type="InterPro" id="IPR031815">
    <property type="entry name" value="DUF5074"/>
</dbReference>
<name>A0A1H7VS59_9BACT</name>
<keyword evidence="3" id="KW-1185">Reference proteome</keyword>
<dbReference type="InterPro" id="IPR015943">
    <property type="entry name" value="WD40/YVTN_repeat-like_dom_sf"/>
</dbReference>
<dbReference type="InterPro" id="IPR011964">
    <property type="entry name" value="YVTN_b-propeller_repeat"/>
</dbReference>
<dbReference type="InterPro" id="IPR051200">
    <property type="entry name" value="Host-pathogen_enzymatic-act"/>
</dbReference>
<dbReference type="AlphaFoldDB" id="A0A1H7VS59"/>
<proteinExistence type="predicted"/>
<dbReference type="SUPFAM" id="SSF50974">
    <property type="entry name" value="Nitrous oxide reductase, N-terminal domain"/>
    <property type="match status" value="1"/>
</dbReference>
<gene>
    <name evidence="2" type="ORF">SAMN04489760_104162</name>
</gene>
<evidence type="ECO:0000313" key="2">
    <source>
        <dbReference type="EMBL" id="SEM12056.1"/>
    </source>
</evidence>
<dbReference type="OrthoDB" id="9800812at2"/>
<dbReference type="NCBIfam" id="TIGR02276">
    <property type="entry name" value="beta_rpt_yvtn"/>
    <property type="match status" value="5"/>
</dbReference>
<dbReference type="InterPro" id="IPR011045">
    <property type="entry name" value="N2O_reductase_N"/>
</dbReference>
<keyword evidence="1" id="KW-0732">Signal</keyword>
<dbReference type="STRING" id="43775.SAMN04489760_104162"/>